<evidence type="ECO:0000256" key="1">
    <source>
        <dbReference type="SAM" id="SignalP"/>
    </source>
</evidence>
<proteinExistence type="predicted"/>
<organism evidence="2 3">
    <name type="scientific">Pedobacter fastidiosus</name>
    <dbReference type="NCBI Taxonomy" id="2765361"/>
    <lineage>
        <taxon>Bacteria</taxon>
        <taxon>Pseudomonadati</taxon>
        <taxon>Bacteroidota</taxon>
        <taxon>Sphingobacteriia</taxon>
        <taxon>Sphingobacteriales</taxon>
        <taxon>Sphingobacteriaceae</taxon>
        <taxon>Pedobacter</taxon>
    </lineage>
</organism>
<dbReference type="RefSeq" id="WP_187071649.1">
    <property type="nucleotide sequence ID" value="NZ_JACRYL010000010.1"/>
</dbReference>
<name>A0ABR7KT41_9SPHI</name>
<dbReference type="Proteomes" id="UP000652755">
    <property type="component" value="Unassembled WGS sequence"/>
</dbReference>
<feature type="signal peptide" evidence="1">
    <location>
        <begin position="1"/>
        <end position="24"/>
    </location>
</feature>
<keyword evidence="1" id="KW-0732">Signal</keyword>
<comment type="caution">
    <text evidence="2">The sequence shown here is derived from an EMBL/GenBank/DDBJ whole genome shotgun (WGS) entry which is preliminary data.</text>
</comment>
<evidence type="ECO:0000313" key="3">
    <source>
        <dbReference type="Proteomes" id="UP000652755"/>
    </source>
</evidence>
<keyword evidence="3" id="KW-1185">Reference proteome</keyword>
<accession>A0ABR7KT41</accession>
<sequence length="202" mass="22563">MKKKLMLLTQIVLLCLLFSCKKSSDSALNETLGLQKTNSKIENVLNLSNVEERKLAYNLLDQNDKYTLWTNHLKSILATKKLNEKQKAIVIDLITTLNSELFVSGKQTELTKLRDPWLVQAQSSFSSEEIREMAYVFTDGGSTTNGIGPDPIDDKPSCNCNMNSWFTCDSESLCPTKGASCKTGNGCGFLGQYDCNNICYKF</sequence>
<gene>
    <name evidence="2" type="ORF">H7U22_12180</name>
</gene>
<protein>
    <submittedName>
        <fullName evidence="2">Bacteriocin fulvocin C-related protein</fullName>
    </submittedName>
</protein>
<reference evidence="2 3" key="1">
    <citation type="submission" date="2020-08" db="EMBL/GenBank/DDBJ databases">
        <authorList>
            <person name="Sun Q."/>
            <person name="Inoue M."/>
        </authorList>
    </citation>
    <scope>NUCLEOTIDE SEQUENCE [LARGE SCALE GENOMIC DNA]</scope>
    <source>
        <strain evidence="2 3">CCM 8938</strain>
    </source>
</reference>
<dbReference type="PROSITE" id="PS51257">
    <property type="entry name" value="PROKAR_LIPOPROTEIN"/>
    <property type="match status" value="1"/>
</dbReference>
<evidence type="ECO:0000313" key="2">
    <source>
        <dbReference type="EMBL" id="MBC6111181.1"/>
    </source>
</evidence>
<dbReference type="EMBL" id="JACRYL010000010">
    <property type="protein sequence ID" value="MBC6111181.1"/>
    <property type="molecule type" value="Genomic_DNA"/>
</dbReference>
<dbReference type="NCBIfam" id="NF033852">
    <property type="entry name" value="fulvocin_rel"/>
    <property type="match status" value="1"/>
</dbReference>
<feature type="chain" id="PRO_5046074617" evidence="1">
    <location>
        <begin position="25"/>
        <end position="202"/>
    </location>
</feature>